<dbReference type="Proteomes" id="UP000466931">
    <property type="component" value="Chromosome"/>
</dbReference>
<dbReference type="FunFam" id="3.40.50.720:FF:000084">
    <property type="entry name" value="Short-chain dehydrogenase reductase"/>
    <property type="match status" value="1"/>
</dbReference>
<dbReference type="CDD" id="cd05233">
    <property type="entry name" value="SDR_c"/>
    <property type="match status" value="1"/>
</dbReference>
<gene>
    <name evidence="7" type="ORF">MCNF_31850</name>
</gene>
<dbReference type="GO" id="GO:0005840">
    <property type="term" value="C:ribosome"/>
    <property type="evidence" value="ECO:0007669"/>
    <property type="project" value="InterPro"/>
</dbReference>
<evidence type="ECO:0000256" key="4">
    <source>
        <dbReference type="ARBA" id="ARBA00023002"/>
    </source>
</evidence>
<evidence type="ECO:0000256" key="3">
    <source>
        <dbReference type="ARBA" id="ARBA00022512"/>
    </source>
</evidence>
<dbReference type="PROSITE" id="PS00732">
    <property type="entry name" value="RIBOSOMAL_S16"/>
    <property type="match status" value="1"/>
</dbReference>
<name>A0A7I7XYZ6_9MYCO</name>
<accession>A0A7I7XYZ6</accession>
<keyword evidence="4" id="KW-0560">Oxidoreductase</keyword>
<dbReference type="InterPro" id="IPR002347">
    <property type="entry name" value="SDR_fam"/>
</dbReference>
<reference evidence="7" key="2">
    <citation type="submission" date="2020-02" db="EMBL/GenBank/DDBJ databases">
        <authorList>
            <person name="Matsumoto Y."/>
            <person name="Motooka D."/>
            <person name="Nakamura S."/>
        </authorList>
    </citation>
    <scope>NUCLEOTIDE SEQUENCE</scope>
    <source>
        <strain evidence="7">JCM 13671</strain>
    </source>
</reference>
<proteinExistence type="inferred from homology"/>
<dbReference type="GO" id="GO:0004316">
    <property type="term" value="F:3-oxoacyl-[acyl-carrier-protein] reductase (NADPH) activity"/>
    <property type="evidence" value="ECO:0007669"/>
    <property type="project" value="UniProtKB-EC"/>
</dbReference>
<comment type="subcellular location">
    <subcellularLocation>
        <location evidence="1">Secreted</location>
        <location evidence="1">Cell wall</location>
    </subcellularLocation>
</comment>
<evidence type="ECO:0000256" key="2">
    <source>
        <dbReference type="ARBA" id="ARBA00006484"/>
    </source>
</evidence>
<dbReference type="GO" id="GO:0003735">
    <property type="term" value="F:structural constituent of ribosome"/>
    <property type="evidence" value="ECO:0007669"/>
    <property type="project" value="InterPro"/>
</dbReference>
<dbReference type="InterPro" id="IPR036291">
    <property type="entry name" value="NAD(P)-bd_dom_sf"/>
</dbReference>
<dbReference type="PANTHER" id="PTHR42879:SF2">
    <property type="entry name" value="3-OXOACYL-[ACYL-CARRIER-PROTEIN] REDUCTASE FABG"/>
    <property type="match status" value="1"/>
</dbReference>
<dbReference type="GO" id="GO:0006412">
    <property type="term" value="P:translation"/>
    <property type="evidence" value="ECO:0007669"/>
    <property type="project" value="InterPro"/>
</dbReference>
<dbReference type="RefSeq" id="WP_085148188.1">
    <property type="nucleotide sequence ID" value="NZ_AP022612.1"/>
</dbReference>
<dbReference type="PRINTS" id="PR00081">
    <property type="entry name" value="GDHRDH"/>
</dbReference>
<keyword evidence="3" id="KW-0964">Secreted</keyword>
<comment type="catalytic activity">
    <reaction evidence="6">
        <text>a (3R)-hydroxyacyl-[ACP] + NADP(+) = a 3-oxoacyl-[ACP] + NADPH + H(+)</text>
        <dbReference type="Rhea" id="RHEA:17397"/>
        <dbReference type="Rhea" id="RHEA-COMP:9916"/>
        <dbReference type="Rhea" id="RHEA-COMP:9945"/>
        <dbReference type="ChEBI" id="CHEBI:15378"/>
        <dbReference type="ChEBI" id="CHEBI:57783"/>
        <dbReference type="ChEBI" id="CHEBI:58349"/>
        <dbReference type="ChEBI" id="CHEBI:78776"/>
        <dbReference type="ChEBI" id="CHEBI:78827"/>
        <dbReference type="EC" id="1.1.1.100"/>
    </reaction>
    <physiologicalReaction direction="right-to-left" evidence="6">
        <dbReference type="Rhea" id="RHEA:17399"/>
    </physiologicalReaction>
</comment>
<keyword evidence="8" id="KW-1185">Reference proteome</keyword>
<keyword evidence="3" id="KW-0134">Cell wall</keyword>
<evidence type="ECO:0000256" key="5">
    <source>
        <dbReference type="ARBA" id="ARBA00040781"/>
    </source>
</evidence>
<dbReference type="Pfam" id="PF13561">
    <property type="entry name" value="adh_short_C2"/>
    <property type="match status" value="1"/>
</dbReference>
<dbReference type="SUPFAM" id="SSF51735">
    <property type="entry name" value="NAD(P)-binding Rossmann-fold domains"/>
    <property type="match status" value="1"/>
</dbReference>
<dbReference type="Gene3D" id="3.40.50.720">
    <property type="entry name" value="NAD(P)-binding Rossmann-like Domain"/>
    <property type="match status" value="1"/>
</dbReference>
<comment type="similarity">
    <text evidence="2">Belongs to the short-chain dehydrogenases/reductases (SDR) family.</text>
</comment>
<evidence type="ECO:0000313" key="8">
    <source>
        <dbReference type="Proteomes" id="UP000466931"/>
    </source>
</evidence>
<dbReference type="InterPro" id="IPR050259">
    <property type="entry name" value="SDR"/>
</dbReference>
<dbReference type="EMBL" id="AP022612">
    <property type="protein sequence ID" value="BBZ34580.1"/>
    <property type="molecule type" value="Genomic_DNA"/>
</dbReference>
<evidence type="ECO:0000256" key="6">
    <source>
        <dbReference type="ARBA" id="ARBA00047400"/>
    </source>
</evidence>
<evidence type="ECO:0000313" key="7">
    <source>
        <dbReference type="EMBL" id="BBZ34580.1"/>
    </source>
</evidence>
<sequence length="258" mass="26622">MSTLDGRVAVVTGSSRGVGRGIALRLARNGAAVAVNYRRGAEAADEVVSEIVSAGGRAKAYCAAIDDHDAVDAMVDAVREDLGPVDIVVSNAGTASKGQPVSDTPGADFVSLLQVHALGPIHLVQRVLPDMRAAERGDVVMISSSTVTEAPALSAPYTMAKAAMEMCVRTLAQEEREHGIRANIVAPGLVETEMGRRLVRAATGGGSIEDLARTYPFGRVCTPEDIAGVVAFLVSADAGYVTGQRVTVDGGGRPVSVI</sequence>
<evidence type="ECO:0000256" key="1">
    <source>
        <dbReference type="ARBA" id="ARBA00004191"/>
    </source>
</evidence>
<organism evidence="7 8">
    <name type="scientific">Mycolicibacterium confluentis</name>
    <dbReference type="NCBI Taxonomy" id="28047"/>
    <lineage>
        <taxon>Bacteria</taxon>
        <taxon>Bacillati</taxon>
        <taxon>Actinomycetota</taxon>
        <taxon>Actinomycetes</taxon>
        <taxon>Mycobacteriales</taxon>
        <taxon>Mycobacteriaceae</taxon>
        <taxon>Mycolicibacterium</taxon>
    </lineage>
</organism>
<protein>
    <recommendedName>
        <fullName evidence="5">3-oxoacyl-[acyl-carrier-protein] reductase MabA</fullName>
    </recommendedName>
</protein>
<dbReference type="AlphaFoldDB" id="A0A7I7XYZ6"/>
<dbReference type="PANTHER" id="PTHR42879">
    <property type="entry name" value="3-OXOACYL-(ACYL-CARRIER-PROTEIN) REDUCTASE"/>
    <property type="match status" value="1"/>
</dbReference>
<dbReference type="InterPro" id="IPR020592">
    <property type="entry name" value="Ribosomal_bS16_CS"/>
</dbReference>
<reference evidence="7" key="1">
    <citation type="journal article" date="2019" name="Emerg. Microbes Infect.">
        <title>Comprehensive subspecies identification of 175 nontuberculous mycobacteria species based on 7547 genomic profiles.</title>
        <authorList>
            <person name="Matsumoto Y."/>
            <person name="Kinjo T."/>
            <person name="Motooka D."/>
            <person name="Nabeya D."/>
            <person name="Jung N."/>
            <person name="Uechi K."/>
            <person name="Horii T."/>
            <person name="Iida T."/>
            <person name="Fujita J."/>
            <person name="Nakamura S."/>
        </authorList>
    </citation>
    <scope>NUCLEOTIDE SEQUENCE [LARGE SCALE GENOMIC DNA]</scope>
    <source>
        <strain evidence="7">JCM 13671</strain>
    </source>
</reference>
<dbReference type="PRINTS" id="PR00080">
    <property type="entry name" value="SDRFAMILY"/>
</dbReference>
<dbReference type="OrthoDB" id="154414at2"/>